<organism evidence="13 14">
    <name type="scientific">Orenia metallireducens</name>
    <dbReference type="NCBI Taxonomy" id="1413210"/>
    <lineage>
        <taxon>Bacteria</taxon>
        <taxon>Bacillati</taxon>
        <taxon>Bacillota</taxon>
        <taxon>Clostridia</taxon>
        <taxon>Halanaerobiales</taxon>
        <taxon>Halobacteroidaceae</taxon>
        <taxon>Orenia</taxon>
    </lineage>
</organism>
<dbReference type="Gene3D" id="3.30.200.20">
    <property type="entry name" value="Phosphorylase Kinase, domain 1"/>
    <property type="match status" value="1"/>
</dbReference>
<dbReference type="CDD" id="cd16922">
    <property type="entry name" value="HATPase_EvgS-ArcB-TorS-like"/>
    <property type="match status" value="1"/>
</dbReference>
<comment type="subcellular location">
    <subcellularLocation>
        <location evidence="2">Membrane</location>
    </subcellularLocation>
</comment>
<dbReference type="InterPro" id="IPR027417">
    <property type="entry name" value="P-loop_NTPase"/>
</dbReference>
<dbReference type="SMART" id="SM00388">
    <property type="entry name" value="HisKA"/>
    <property type="match status" value="1"/>
</dbReference>
<dbReference type="Pfam" id="PF00989">
    <property type="entry name" value="PAS"/>
    <property type="match status" value="1"/>
</dbReference>
<dbReference type="PROSITE" id="PS50011">
    <property type="entry name" value="PROTEIN_KINASE_DOM"/>
    <property type="match status" value="1"/>
</dbReference>
<comment type="caution">
    <text evidence="13">The sequence shown here is derived from an EMBL/GenBank/DDBJ whole genome shotgun (WGS) entry which is preliminary data.</text>
</comment>
<dbReference type="CDD" id="cd00130">
    <property type="entry name" value="PAS"/>
    <property type="match status" value="1"/>
</dbReference>
<dbReference type="PRINTS" id="PR00344">
    <property type="entry name" value="BCTRLSENSOR"/>
</dbReference>
<evidence type="ECO:0000256" key="7">
    <source>
        <dbReference type="ARBA" id="ARBA00023012"/>
    </source>
</evidence>
<evidence type="ECO:0000256" key="2">
    <source>
        <dbReference type="ARBA" id="ARBA00004370"/>
    </source>
</evidence>
<evidence type="ECO:0000259" key="10">
    <source>
        <dbReference type="PROSITE" id="PS50109"/>
    </source>
</evidence>
<evidence type="ECO:0000256" key="4">
    <source>
        <dbReference type="ARBA" id="ARBA00022553"/>
    </source>
</evidence>
<feature type="domain" description="Protein kinase" evidence="9">
    <location>
        <begin position="7"/>
        <end position="267"/>
    </location>
</feature>
<keyword evidence="14" id="KW-1185">Reference proteome</keyword>
<dbReference type="Gene3D" id="1.10.287.130">
    <property type="match status" value="1"/>
</dbReference>
<dbReference type="InterPro" id="IPR003661">
    <property type="entry name" value="HisK_dim/P_dom"/>
</dbReference>
<accession>A0A1C0ABY2</accession>
<keyword evidence="4" id="KW-0597">Phosphoprotein</keyword>
<dbReference type="EMBL" id="LWDV01000006">
    <property type="protein sequence ID" value="OCL27896.1"/>
    <property type="molecule type" value="Genomic_DNA"/>
</dbReference>
<dbReference type="GO" id="GO:0016020">
    <property type="term" value="C:membrane"/>
    <property type="evidence" value="ECO:0007669"/>
    <property type="project" value="UniProtKB-SubCell"/>
</dbReference>
<dbReference type="Gene3D" id="1.10.510.10">
    <property type="entry name" value="Transferase(Phosphotransferase) domain 1"/>
    <property type="match status" value="1"/>
</dbReference>
<dbReference type="InterPro" id="IPR003594">
    <property type="entry name" value="HATPase_dom"/>
</dbReference>
<dbReference type="InterPro" id="IPR000014">
    <property type="entry name" value="PAS"/>
</dbReference>
<keyword evidence="6" id="KW-0418">Kinase</keyword>
<dbReference type="SUPFAM" id="SSF47384">
    <property type="entry name" value="Homodimeric domain of signal transducing histidine kinase"/>
    <property type="match status" value="1"/>
</dbReference>
<dbReference type="GO" id="GO:0000155">
    <property type="term" value="F:phosphorelay sensor kinase activity"/>
    <property type="evidence" value="ECO:0007669"/>
    <property type="project" value="InterPro"/>
</dbReference>
<gene>
    <name evidence="13" type="ORF">U472_01455</name>
</gene>
<dbReference type="InterPro" id="IPR011009">
    <property type="entry name" value="Kinase-like_dom_sf"/>
</dbReference>
<proteinExistence type="predicted"/>
<dbReference type="PANTHER" id="PTHR43642:SF1">
    <property type="entry name" value="HYBRID SIGNAL TRANSDUCTION HISTIDINE KINASE G"/>
    <property type="match status" value="1"/>
</dbReference>
<dbReference type="Pfam" id="PF13191">
    <property type="entry name" value="AAA_16"/>
    <property type="match status" value="1"/>
</dbReference>
<feature type="domain" description="Histidine kinase" evidence="10">
    <location>
        <begin position="1640"/>
        <end position="1863"/>
    </location>
</feature>
<dbReference type="InterPro" id="IPR036097">
    <property type="entry name" value="HisK_dim/P_sf"/>
</dbReference>
<evidence type="ECO:0000313" key="14">
    <source>
        <dbReference type="Proteomes" id="UP000093514"/>
    </source>
</evidence>
<feature type="coiled-coil region" evidence="8">
    <location>
        <begin position="1491"/>
        <end position="1522"/>
    </location>
</feature>
<feature type="domain" description="PAC" evidence="12">
    <location>
        <begin position="1578"/>
        <end position="1630"/>
    </location>
</feature>
<comment type="catalytic activity">
    <reaction evidence="1">
        <text>ATP + protein L-histidine = ADP + protein N-phospho-L-histidine.</text>
        <dbReference type="EC" id="2.7.13.3"/>
    </reaction>
</comment>
<dbReference type="Gene3D" id="3.30.565.10">
    <property type="entry name" value="Histidine kinase-like ATPase, C-terminal domain"/>
    <property type="match status" value="1"/>
</dbReference>
<dbReference type="Proteomes" id="UP000093514">
    <property type="component" value="Unassembled WGS sequence"/>
</dbReference>
<reference evidence="13 14" key="2">
    <citation type="submission" date="2016-08" db="EMBL/GenBank/DDBJ databases">
        <title>Orenia metallireducens sp. nov. strain Z6, a Novel Metal-reducing Firmicute from the Deep Subsurface.</title>
        <authorList>
            <person name="Maxim B.I."/>
            <person name="Kenneth K."/>
            <person name="Flynn T.M."/>
            <person name="Oloughlin E.J."/>
            <person name="Locke R.A."/>
            <person name="Weber J.R."/>
            <person name="Egan S.M."/>
            <person name="Mackie R.I."/>
            <person name="Cann I.K."/>
        </authorList>
    </citation>
    <scope>NUCLEOTIDE SEQUENCE [LARGE SCALE GENOMIC DNA]</scope>
    <source>
        <strain evidence="13 14">Z6</strain>
    </source>
</reference>
<dbReference type="GO" id="GO:0006355">
    <property type="term" value="P:regulation of DNA-templated transcription"/>
    <property type="evidence" value="ECO:0007669"/>
    <property type="project" value="InterPro"/>
</dbReference>
<dbReference type="PROSITE" id="PS50113">
    <property type="entry name" value="PAC"/>
    <property type="match status" value="1"/>
</dbReference>
<dbReference type="InterPro" id="IPR035965">
    <property type="entry name" value="PAS-like_dom_sf"/>
</dbReference>
<dbReference type="CDD" id="cd00082">
    <property type="entry name" value="HisKA"/>
    <property type="match status" value="1"/>
</dbReference>
<evidence type="ECO:0000313" key="13">
    <source>
        <dbReference type="EMBL" id="OCL27896.1"/>
    </source>
</evidence>
<dbReference type="Pfam" id="PF00512">
    <property type="entry name" value="HisKA"/>
    <property type="match status" value="1"/>
</dbReference>
<dbReference type="RefSeq" id="WP_068714800.1">
    <property type="nucleotide sequence ID" value="NZ_LWDV01000006.1"/>
</dbReference>
<evidence type="ECO:0000256" key="5">
    <source>
        <dbReference type="ARBA" id="ARBA00022679"/>
    </source>
</evidence>
<evidence type="ECO:0000259" key="12">
    <source>
        <dbReference type="PROSITE" id="PS50113"/>
    </source>
</evidence>
<evidence type="ECO:0000256" key="8">
    <source>
        <dbReference type="SAM" id="Coils"/>
    </source>
</evidence>
<dbReference type="SMART" id="SM00065">
    <property type="entry name" value="GAF"/>
    <property type="match status" value="1"/>
</dbReference>
<reference evidence="14" key="1">
    <citation type="submission" date="2016-07" db="EMBL/GenBank/DDBJ databases">
        <authorList>
            <person name="Florea S."/>
            <person name="Webb J.S."/>
            <person name="Jaromczyk J."/>
            <person name="Schardl C.L."/>
        </authorList>
    </citation>
    <scope>NUCLEOTIDE SEQUENCE [LARGE SCALE GENOMIC DNA]</scope>
    <source>
        <strain evidence="14">Z6</strain>
    </source>
</reference>
<dbReference type="PROSITE" id="PS50112">
    <property type="entry name" value="PAS"/>
    <property type="match status" value="1"/>
</dbReference>
<dbReference type="InterPro" id="IPR005467">
    <property type="entry name" value="His_kinase_dom"/>
</dbReference>
<dbReference type="InterPro" id="IPR053159">
    <property type="entry name" value="Hybrid_Histidine_Kinase"/>
</dbReference>
<dbReference type="InterPro" id="IPR013767">
    <property type="entry name" value="PAS_fold"/>
</dbReference>
<dbReference type="Gene3D" id="3.30.450.40">
    <property type="match status" value="1"/>
</dbReference>
<dbReference type="SUPFAM" id="SSF55781">
    <property type="entry name" value="GAF domain-like"/>
    <property type="match status" value="1"/>
</dbReference>
<dbReference type="GO" id="GO:0005524">
    <property type="term" value="F:ATP binding"/>
    <property type="evidence" value="ECO:0007669"/>
    <property type="project" value="InterPro"/>
</dbReference>
<dbReference type="SUPFAM" id="SSF52540">
    <property type="entry name" value="P-loop containing nucleoside triphosphate hydrolases"/>
    <property type="match status" value="1"/>
</dbReference>
<dbReference type="Gene3D" id="3.30.450.20">
    <property type="entry name" value="PAS domain"/>
    <property type="match status" value="1"/>
</dbReference>
<keyword evidence="5" id="KW-0808">Transferase</keyword>
<dbReference type="PANTHER" id="PTHR43642">
    <property type="entry name" value="HYBRID SIGNAL TRANSDUCTION HISTIDINE KINASE G"/>
    <property type="match status" value="1"/>
</dbReference>
<feature type="domain" description="PAS" evidence="11">
    <location>
        <begin position="1508"/>
        <end position="1579"/>
    </location>
</feature>
<evidence type="ECO:0000256" key="3">
    <source>
        <dbReference type="ARBA" id="ARBA00012438"/>
    </source>
</evidence>
<keyword evidence="7" id="KW-0902">Two-component regulatory system</keyword>
<dbReference type="Pfam" id="PF02518">
    <property type="entry name" value="HATPase_c"/>
    <property type="match status" value="1"/>
</dbReference>
<dbReference type="InterPro" id="IPR029016">
    <property type="entry name" value="GAF-like_dom_sf"/>
</dbReference>
<dbReference type="InterPro" id="IPR041664">
    <property type="entry name" value="AAA_16"/>
</dbReference>
<dbReference type="CDD" id="cd14014">
    <property type="entry name" value="STKc_PknB_like"/>
    <property type="match status" value="1"/>
</dbReference>
<dbReference type="SMART" id="SM00387">
    <property type="entry name" value="HATPase_c"/>
    <property type="match status" value="1"/>
</dbReference>
<dbReference type="EC" id="2.7.13.3" evidence="3"/>
<dbReference type="OrthoDB" id="9801841at2"/>
<evidence type="ECO:0000256" key="6">
    <source>
        <dbReference type="ARBA" id="ARBA00022777"/>
    </source>
</evidence>
<dbReference type="PROSITE" id="PS50109">
    <property type="entry name" value="HIS_KIN"/>
    <property type="match status" value="1"/>
</dbReference>
<dbReference type="InterPro" id="IPR003018">
    <property type="entry name" value="GAF"/>
</dbReference>
<dbReference type="SMART" id="SM00091">
    <property type="entry name" value="PAS"/>
    <property type="match status" value="1"/>
</dbReference>
<dbReference type="NCBIfam" id="TIGR00229">
    <property type="entry name" value="sensory_box"/>
    <property type="match status" value="1"/>
</dbReference>
<protein>
    <recommendedName>
        <fullName evidence="3">histidine kinase</fullName>
        <ecNumber evidence="3">2.7.13.3</ecNumber>
    </recommendedName>
</protein>
<sequence>MLELAGYQVDKLLYEGRNNLIYLGYDKKKKKKVILKTISSKRLTLENVEKLKHEYELVKTLNSIEGVVKVYDLETSKGRPVLIREGVKGRTLKSLVKSKQLELKEFLEIAIQMVDILNQIHQKKVIHLNINLDNILINKHGKVKFIDFGSSIFMDEEKVKNKNYERLEGTLAYIAPEQTGRIDRAIDYRTDYYSLGISFYQLLTGQLPFDYADEMELIYAHIAKSALSPTEINDKIPEVLSSIIMKLLSKMPKDRYQSLVALKKDLIRCQEDLEDKGKIESFEIAKADYLNRFKIADKLYGREEELKELFDSYQNVYDGRKSLVLIKGAPGIGKSVLVKEMKNKFIKESTHFISGKFEQYQSTVPYSAIIEALEGFIKQLLIKPAEELVNWRKKILKAVGNNGQVIIDVIPSLELIIGEQPSIPELGAAETKNRFNLVFQNFMESVSSKEHPLVMFIDDLQWADSSSLEFIQMLMTNKSINYLLLIGAYRDNKDKLVKPISAMVTELATTELLINEIKLQPLETEAIKLMLEENLLSSRSNSSDLEELTSFIIDKTAGNPFFVKQFSQVLYDKGYIYYDLDQWQWNIEEIKQLGITDNVVDFLLNEIKGLDPTTVEQLQYGACIGNQFDLQTLSLINDKTTDEILKDLQAAVDKGLILVNNNQDASLKAEDIKIKFIHDRVQQAVYSMMNNSIRESTQLELGRLLLREYSDCQEGGKLFEIIKQYNAGRGEIKNKTEKLKLAELNLQAGRLAKKSSAYQEAYVYFYIGIELLNNDSWQKNYQLTLELYSEITEAAYLISDYDQMESFAQTVLDNAENLLDKIEVYKVKLEAYQGQLRLKKAVEVGLSVLKKLGVEVPNKAMKSDIETAFRRVNKLMQSIEQVEDLSRLPVMNDPQKEAVIEILLITAPASYGAAPMLAPILICKMMEITLRFGKGYFSPAVYSSYGLILCSTIDKIEDEKLIKSNIETAFKLIKLSMDILEDENLSQYKAMVTEIYVWAIIHWKEHLVKTLDISLEGYLAGLEYGSFEFGAYCLMIHDRNSFYVGQPLATIQTSIEKNISKLQAIKQKINENWIRIIGQITLNLQGKSNHVIKLIGDLCNENEMLPIFKENGDRFGLTFIFLGKMMLSYLFENYEFAINLGKKVEEILGEVGGSVDVAIFRFFDSLVRLALYHSVAEDEQKELLSKVNYNQIRLKNWSKHAPMNFLHKFYLVEAERLQVIGQTEKALECYNKAIDLAKKHEYRNDEALANELAAKFWVDKGNDVYAKLHFKEAYLCYKLWGAEAKVEDVESRYLELFHEKIDENQAEMETTVINSDVLDFNTLIKASQAISEEIVLEELIKKLVKIMIENLGAQKVVFIMKEEENLILQGKKEVEEDEIVILPNTAVDEKEDAPASIINYVIRTKESLVLEYATCSSYFNSDNYIVRRRPKSILCFPLMTQGRLKGIIYLENNLMAGAFTEDRLKVLEILSSQIVISLENASLYQALKSSNQRLDIKVKERTNQLEQEKEKLQKYLDIAEVVFLILNQAGEITMINQKGCEILGYDEEEILGNSIMDYVKEDMRGELKNIILKKKIKEYKEVVVLTKDARERKFIGRNNILKDRNGEIEGILVSALDITQRELLKEELEYSKLKLEFFANLSHEFKTPLNLSFSALQMLTLYQDKILNPEIEYKFKKYTSIIKQNNYRLLKLVDNMLDITKINSNSFKLNIDNHNIVEFIKRMTYSVATYIENKNRILEFKSDVKNKEIPCDIFVIERIILNLLSNAIKFTDEGDLISVNLLDKDDYIVIIVKDTGIGIQEDKQKIIFECFRQVDKSFIRRSEGTGMGLAIVKLLVELHGGKIRVRSEVGKFTEFIIELPTKQLNQVRESINNYDIEEKNLIDRIDVEFSDVYGL</sequence>
<dbReference type="SUPFAM" id="SSF55785">
    <property type="entry name" value="PYP-like sensor domain (PAS domain)"/>
    <property type="match status" value="1"/>
</dbReference>
<dbReference type="SUPFAM" id="SSF55874">
    <property type="entry name" value="ATPase domain of HSP90 chaperone/DNA topoisomerase II/histidine kinase"/>
    <property type="match status" value="1"/>
</dbReference>
<dbReference type="FunFam" id="3.30.565.10:FF:000006">
    <property type="entry name" value="Sensor histidine kinase WalK"/>
    <property type="match status" value="1"/>
</dbReference>
<name>A0A1C0ABY2_9FIRM</name>
<dbReference type="Pfam" id="PF00069">
    <property type="entry name" value="Pkinase"/>
    <property type="match status" value="1"/>
</dbReference>
<dbReference type="Pfam" id="PF01590">
    <property type="entry name" value="GAF"/>
    <property type="match status" value="1"/>
</dbReference>
<dbReference type="InterPro" id="IPR004358">
    <property type="entry name" value="Sig_transdc_His_kin-like_C"/>
</dbReference>
<evidence type="ECO:0000259" key="11">
    <source>
        <dbReference type="PROSITE" id="PS50112"/>
    </source>
</evidence>
<dbReference type="InterPro" id="IPR000719">
    <property type="entry name" value="Prot_kinase_dom"/>
</dbReference>
<dbReference type="InterPro" id="IPR036890">
    <property type="entry name" value="HATPase_C_sf"/>
</dbReference>
<keyword evidence="8" id="KW-0175">Coiled coil</keyword>
<dbReference type="SUPFAM" id="SSF56112">
    <property type="entry name" value="Protein kinase-like (PK-like)"/>
    <property type="match status" value="1"/>
</dbReference>
<dbReference type="Gene3D" id="3.40.50.300">
    <property type="entry name" value="P-loop containing nucleotide triphosphate hydrolases"/>
    <property type="match status" value="1"/>
</dbReference>
<evidence type="ECO:0000256" key="1">
    <source>
        <dbReference type="ARBA" id="ARBA00000085"/>
    </source>
</evidence>
<evidence type="ECO:0000259" key="9">
    <source>
        <dbReference type="PROSITE" id="PS50011"/>
    </source>
</evidence>
<dbReference type="InterPro" id="IPR000700">
    <property type="entry name" value="PAS-assoc_C"/>
</dbReference>